<dbReference type="Proteomes" id="UP000681722">
    <property type="component" value="Unassembled WGS sequence"/>
</dbReference>
<feature type="region of interest" description="Disordered" evidence="1">
    <location>
        <begin position="266"/>
        <end position="289"/>
    </location>
</feature>
<keyword evidence="4" id="KW-1185">Reference proteome</keyword>
<evidence type="ECO:0000313" key="2">
    <source>
        <dbReference type="EMBL" id="CAF1202048.1"/>
    </source>
</evidence>
<comment type="caution">
    <text evidence="2">The sequence shown here is derived from an EMBL/GenBank/DDBJ whole genome shotgun (WGS) entry which is preliminary data.</text>
</comment>
<accession>A0A814WIQ8</accession>
<dbReference type="EMBL" id="CAJOBC010008614">
    <property type="protein sequence ID" value="CAF3966451.1"/>
    <property type="molecule type" value="Genomic_DNA"/>
</dbReference>
<evidence type="ECO:0000256" key="1">
    <source>
        <dbReference type="SAM" id="MobiDB-lite"/>
    </source>
</evidence>
<feature type="compositionally biased region" description="Polar residues" evidence="1">
    <location>
        <begin position="274"/>
        <end position="289"/>
    </location>
</feature>
<proteinExistence type="predicted"/>
<protein>
    <submittedName>
        <fullName evidence="2">Uncharacterized protein</fullName>
    </submittedName>
</protein>
<reference evidence="2" key="1">
    <citation type="submission" date="2021-02" db="EMBL/GenBank/DDBJ databases">
        <authorList>
            <person name="Nowell W R."/>
        </authorList>
    </citation>
    <scope>NUCLEOTIDE SEQUENCE</scope>
</reference>
<dbReference type="EMBL" id="CAJNOQ010008615">
    <property type="protein sequence ID" value="CAF1202048.1"/>
    <property type="molecule type" value="Genomic_DNA"/>
</dbReference>
<dbReference type="AlphaFoldDB" id="A0A814WIQ8"/>
<sequence length="289" mass="33567">MEHSLVYFGSGWDISPILFDFQLKININFQTFIFVDRLPLHPHYVPTTKDYMLSGGGGSDRRLLFSISKALSNNNLSVNEEKHNKDRHQYMLSNGKKLVVYLNIAYPPETNKNMHIDEFLYEIKSAEGLWVYGYDPVPNEQLLILCHNIKFVFQQTQNVLERFPILPQIQVFYICYSNLILLESLERTQDDNNVLADYRRNPTKYNLEFNGFNETDFIIEPNNDPQTRAMASWIEEQTQKQLNNGARKLPTIQCIKQGNNETIYFNDESDESTGESGQIYSDYGLSSSE</sequence>
<dbReference type="Proteomes" id="UP000663829">
    <property type="component" value="Unassembled WGS sequence"/>
</dbReference>
<organism evidence="2 4">
    <name type="scientific">Didymodactylos carnosus</name>
    <dbReference type="NCBI Taxonomy" id="1234261"/>
    <lineage>
        <taxon>Eukaryota</taxon>
        <taxon>Metazoa</taxon>
        <taxon>Spiralia</taxon>
        <taxon>Gnathifera</taxon>
        <taxon>Rotifera</taxon>
        <taxon>Eurotatoria</taxon>
        <taxon>Bdelloidea</taxon>
        <taxon>Philodinida</taxon>
        <taxon>Philodinidae</taxon>
        <taxon>Didymodactylos</taxon>
    </lineage>
</organism>
<gene>
    <name evidence="2" type="ORF">GPM918_LOCUS23771</name>
    <name evidence="3" type="ORF">SRO942_LOCUS23769</name>
</gene>
<evidence type="ECO:0000313" key="3">
    <source>
        <dbReference type="EMBL" id="CAF3966451.1"/>
    </source>
</evidence>
<evidence type="ECO:0000313" key="4">
    <source>
        <dbReference type="Proteomes" id="UP000663829"/>
    </source>
</evidence>
<name>A0A814WIQ8_9BILA</name>